<dbReference type="RefSeq" id="WP_203629600.1">
    <property type="nucleotide sequence ID" value="NZ_BNJR01000010.1"/>
</dbReference>
<keyword evidence="2" id="KW-1133">Transmembrane helix</keyword>
<reference evidence="4 5" key="1">
    <citation type="journal article" date="2021" name="Int. J. Syst. Evol. Microbiol.">
        <title>Lentilactobacillus fungorum sp. nov., isolated from spent mushroom substrates.</title>
        <authorList>
            <person name="Tohno M."/>
            <person name="Tanizawa Y."/>
            <person name="Kojima Y."/>
            <person name="Sakamoto M."/>
            <person name="Ohkuma M."/>
            <person name="Kobayashi H."/>
        </authorList>
    </citation>
    <scope>NUCLEOTIDE SEQUENCE [LARGE SCALE GENOMIC DNA]</scope>
    <source>
        <strain evidence="4 5">YK48G</strain>
    </source>
</reference>
<organism evidence="4 5">
    <name type="scientific">Lentilactobacillus fungorum</name>
    <dbReference type="NCBI Taxonomy" id="2201250"/>
    <lineage>
        <taxon>Bacteria</taxon>
        <taxon>Bacillati</taxon>
        <taxon>Bacillota</taxon>
        <taxon>Bacilli</taxon>
        <taxon>Lactobacillales</taxon>
        <taxon>Lactobacillaceae</taxon>
        <taxon>Lentilactobacillus</taxon>
    </lineage>
</organism>
<evidence type="ECO:0000259" key="3">
    <source>
        <dbReference type="PROSITE" id="PS50943"/>
    </source>
</evidence>
<gene>
    <name evidence="4" type="ORF">YK48G_09870</name>
</gene>
<dbReference type="Gene3D" id="1.10.260.40">
    <property type="entry name" value="lambda repressor-like DNA-binding domains"/>
    <property type="match status" value="1"/>
</dbReference>
<dbReference type="PROSITE" id="PS50943">
    <property type="entry name" value="HTH_CROC1"/>
    <property type="match status" value="1"/>
</dbReference>
<comment type="caution">
    <text evidence="4">The sequence shown here is derived from an EMBL/GenBank/DDBJ whole genome shotgun (WGS) entry which is preliminary data.</text>
</comment>
<accession>A0ABQ3VZB5</accession>
<keyword evidence="1" id="KW-0238">DNA-binding</keyword>
<dbReference type="PANTHER" id="PTHR46558">
    <property type="entry name" value="TRACRIPTIONAL REGULATORY PROTEIN-RELATED-RELATED"/>
    <property type="match status" value="1"/>
</dbReference>
<evidence type="ECO:0000313" key="5">
    <source>
        <dbReference type="Proteomes" id="UP000604765"/>
    </source>
</evidence>
<dbReference type="Proteomes" id="UP000604765">
    <property type="component" value="Unassembled WGS sequence"/>
</dbReference>
<dbReference type="Pfam" id="PF01381">
    <property type="entry name" value="HTH_3"/>
    <property type="match status" value="1"/>
</dbReference>
<evidence type="ECO:0000256" key="2">
    <source>
        <dbReference type="SAM" id="Phobius"/>
    </source>
</evidence>
<protein>
    <recommendedName>
        <fullName evidence="3">HTH cro/C1-type domain-containing protein</fullName>
    </recommendedName>
</protein>
<dbReference type="PANTHER" id="PTHR46558:SF11">
    <property type="entry name" value="HTH-TYPE TRANSCRIPTIONAL REGULATOR XRE"/>
    <property type="match status" value="1"/>
</dbReference>
<feature type="domain" description="HTH cro/C1-type" evidence="3">
    <location>
        <begin position="9"/>
        <end position="63"/>
    </location>
</feature>
<name>A0ABQ3VZB5_9LACO</name>
<feature type="transmembrane region" description="Helical" evidence="2">
    <location>
        <begin position="102"/>
        <end position="120"/>
    </location>
</feature>
<keyword evidence="5" id="KW-1185">Reference proteome</keyword>
<dbReference type="EMBL" id="BNJR01000010">
    <property type="protein sequence ID" value="GHP13562.1"/>
    <property type="molecule type" value="Genomic_DNA"/>
</dbReference>
<dbReference type="CDD" id="cd00093">
    <property type="entry name" value="HTH_XRE"/>
    <property type="match status" value="1"/>
</dbReference>
<dbReference type="SMART" id="SM00530">
    <property type="entry name" value="HTH_XRE"/>
    <property type="match status" value="1"/>
</dbReference>
<keyword evidence="2" id="KW-0812">Transmembrane</keyword>
<dbReference type="InterPro" id="IPR010982">
    <property type="entry name" value="Lambda_DNA-bd_dom_sf"/>
</dbReference>
<dbReference type="SUPFAM" id="SSF47413">
    <property type="entry name" value="lambda repressor-like DNA-binding domains"/>
    <property type="match status" value="1"/>
</dbReference>
<keyword evidence="2" id="KW-0472">Membrane</keyword>
<proteinExistence type="predicted"/>
<dbReference type="InterPro" id="IPR001387">
    <property type="entry name" value="Cro/C1-type_HTH"/>
</dbReference>
<feature type="transmembrane region" description="Helical" evidence="2">
    <location>
        <begin position="132"/>
        <end position="154"/>
    </location>
</feature>
<evidence type="ECO:0000256" key="1">
    <source>
        <dbReference type="ARBA" id="ARBA00023125"/>
    </source>
</evidence>
<sequence length="185" mass="20933">MDSLIGTRLKRKRLELGLTQAQVANQLFVTRQTVAYWENNKHLPSLSVLQELASFYNVNPSYFLGEDFSATHHFNVFALIGSIFTTLLLAPTLFLITLAGLAFAWMMTGFFLIAPFMILLESQTGVHPFTWWRVNLSLGLFAGGLIATPLLWLLSKQVLHLTITYLKHSINAISYQVIRPVEPKH</sequence>
<evidence type="ECO:0000313" key="4">
    <source>
        <dbReference type="EMBL" id="GHP13562.1"/>
    </source>
</evidence>
<feature type="transmembrane region" description="Helical" evidence="2">
    <location>
        <begin position="76"/>
        <end position="96"/>
    </location>
</feature>